<dbReference type="InterPro" id="IPR029063">
    <property type="entry name" value="SAM-dependent_MTases_sf"/>
</dbReference>
<comment type="similarity">
    <text evidence="3">Belongs to the class I-like SAM-binding methyltransferase superfamily. TPMT family.</text>
</comment>
<organism evidence="9 10">
    <name type="scientific">Mizuhopecten yessoensis</name>
    <name type="common">Japanese scallop</name>
    <name type="synonym">Patinopecten yessoensis</name>
    <dbReference type="NCBI Taxonomy" id="6573"/>
    <lineage>
        <taxon>Eukaryota</taxon>
        <taxon>Metazoa</taxon>
        <taxon>Spiralia</taxon>
        <taxon>Lophotrochozoa</taxon>
        <taxon>Mollusca</taxon>
        <taxon>Bivalvia</taxon>
        <taxon>Autobranchia</taxon>
        <taxon>Pteriomorphia</taxon>
        <taxon>Pectinida</taxon>
        <taxon>Pectinoidea</taxon>
        <taxon>Pectinidae</taxon>
        <taxon>Mizuhopecten</taxon>
    </lineage>
</organism>
<evidence type="ECO:0000256" key="7">
    <source>
        <dbReference type="ARBA" id="ARBA00022679"/>
    </source>
</evidence>
<comment type="catalytic activity">
    <reaction evidence="1">
        <text>S-adenosyl-L-methionine + a thiopurine = S-adenosyl-L-homocysteine + a thiopurine S-methylether.</text>
        <dbReference type="EC" id="2.1.1.67"/>
    </reaction>
</comment>
<dbReference type="GO" id="GO:0032259">
    <property type="term" value="P:methylation"/>
    <property type="evidence" value="ECO:0007669"/>
    <property type="project" value="UniProtKB-KW"/>
</dbReference>
<dbReference type="PANTHER" id="PTHR10259:SF11">
    <property type="entry name" value="THIOPURINE S-METHYLTRANSFERASE"/>
    <property type="match status" value="1"/>
</dbReference>
<dbReference type="Proteomes" id="UP000242188">
    <property type="component" value="Unassembled WGS sequence"/>
</dbReference>
<sequence length="224" mass="25210">MDDKTMQGWMGCWEKNTVPWHRSDVHEALEKYLEILTSSPTAKNKIFVPLCGKTVDIKWLADRGNEVVGLEASEIAVKEFFSEQNIDYITEDVPALKGKLYRSHDNKIKLYCCDLFLFSTEVESGFSGIWDRGSLEAMTPADQKRYIELMKTLIHPGIGYLLETPDRDPNKGPPFNVSIEDLEEGFGQGCSAAKLSAVEKISSGADLQSMPDMKGMNIFRLTFL</sequence>
<accession>A0A210PX59</accession>
<comment type="subcellular location">
    <subcellularLocation>
        <location evidence="2">Cytoplasm</location>
    </subcellularLocation>
</comment>
<dbReference type="AlphaFoldDB" id="A0A210PX59"/>
<keyword evidence="5" id="KW-0963">Cytoplasm</keyword>
<keyword evidence="8" id="KW-0949">S-adenosyl-L-methionine</keyword>
<dbReference type="GO" id="GO:0005737">
    <property type="term" value="C:cytoplasm"/>
    <property type="evidence" value="ECO:0007669"/>
    <property type="project" value="UniProtKB-SubCell"/>
</dbReference>
<proteinExistence type="inferred from homology"/>
<evidence type="ECO:0000256" key="1">
    <source>
        <dbReference type="ARBA" id="ARBA00000903"/>
    </source>
</evidence>
<evidence type="ECO:0000256" key="5">
    <source>
        <dbReference type="ARBA" id="ARBA00022490"/>
    </source>
</evidence>
<keyword evidence="7" id="KW-0808">Transferase</keyword>
<comment type="caution">
    <text evidence="9">The sequence shown here is derived from an EMBL/GenBank/DDBJ whole genome shotgun (WGS) entry which is preliminary data.</text>
</comment>
<evidence type="ECO:0000313" key="10">
    <source>
        <dbReference type="Proteomes" id="UP000242188"/>
    </source>
</evidence>
<dbReference type="Pfam" id="PF05724">
    <property type="entry name" value="TPMT"/>
    <property type="match status" value="1"/>
</dbReference>
<keyword evidence="10" id="KW-1185">Reference proteome</keyword>
<dbReference type="GO" id="GO:0008119">
    <property type="term" value="F:thiopurine S-methyltransferase activity"/>
    <property type="evidence" value="ECO:0007669"/>
    <property type="project" value="UniProtKB-EC"/>
</dbReference>
<dbReference type="PANTHER" id="PTHR10259">
    <property type="entry name" value="THIOPURINE S-METHYLTRANSFERASE"/>
    <property type="match status" value="1"/>
</dbReference>
<evidence type="ECO:0000256" key="2">
    <source>
        <dbReference type="ARBA" id="ARBA00004496"/>
    </source>
</evidence>
<dbReference type="FunFam" id="3.40.50.150:FF:000101">
    <property type="entry name" value="Thiopurine S-methyltransferase"/>
    <property type="match status" value="1"/>
</dbReference>
<dbReference type="Gene3D" id="3.40.50.150">
    <property type="entry name" value="Vaccinia Virus protein VP39"/>
    <property type="match status" value="1"/>
</dbReference>
<evidence type="ECO:0000256" key="8">
    <source>
        <dbReference type="ARBA" id="ARBA00022691"/>
    </source>
</evidence>
<dbReference type="SUPFAM" id="SSF53335">
    <property type="entry name" value="S-adenosyl-L-methionine-dependent methyltransferases"/>
    <property type="match status" value="1"/>
</dbReference>
<dbReference type="OrthoDB" id="276151at2759"/>
<name>A0A210PX59_MIZYE</name>
<dbReference type="STRING" id="6573.A0A210PX59"/>
<protein>
    <recommendedName>
        <fullName evidence="4">thiopurine S-methyltransferase</fullName>
        <ecNumber evidence="4">2.1.1.67</ecNumber>
    </recommendedName>
</protein>
<evidence type="ECO:0000256" key="6">
    <source>
        <dbReference type="ARBA" id="ARBA00022603"/>
    </source>
</evidence>
<evidence type="ECO:0000256" key="3">
    <source>
        <dbReference type="ARBA" id="ARBA00008145"/>
    </source>
</evidence>
<dbReference type="EC" id="2.1.1.67" evidence="4"/>
<evidence type="ECO:0000256" key="4">
    <source>
        <dbReference type="ARBA" id="ARBA00011905"/>
    </source>
</evidence>
<gene>
    <name evidence="9" type="ORF">KP79_PYT17098</name>
</gene>
<reference evidence="9 10" key="1">
    <citation type="journal article" date="2017" name="Nat. Ecol. Evol.">
        <title>Scallop genome provides insights into evolution of bilaterian karyotype and development.</title>
        <authorList>
            <person name="Wang S."/>
            <person name="Zhang J."/>
            <person name="Jiao W."/>
            <person name="Li J."/>
            <person name="Xun X."/>
            <person name="Sun Y."/>
            <person name="Guo X."/>
            <person name="Huan P."/>
            <person name="Dong B."/>
            <person name="Zhang L."/>
            <person name="Hu X."/>
            <person name="Sun X."/>
            <person name="Wang J."/>
            <person name="Zhao C."/>
            <person name="Wang Y."/>
            <person name="Wang D."/>
            <person name="Huang X."/>
            <person name="Wang R."/>
            <person name="Lv J."/>
            <person name="Li Y."/>
            <person name="Zhang Z."/>
            <person name="Liu B."/>
            <person name="Lu W."/>
            <person name="Hui Y."/>
            <person name="Liang J."/>
            <person name="Zhou Z."/>
            <person name="Hou R."/>
            <person name="Li X."/>
            <person name="Liu Y."/>
            <person name="Li H."/>
            <person name="Ning X."/>
            <person name="Lin Y."/>
            <person name="Zhao L."/>
            <person name="Xing Q."/>
            <person name="Dou J."/>
            <person name="Li Y."/>
            <person name="Mao J."/>
            <person name="Guo H."/>
            <person name="Dou H."/>
            <person name="Li T."/>
            <person name="Mu C."/>
            <person name="Jiang W."/>
            <person name="Fu Q."/>
            <person name="Fu X."/>
            <person name="Miao Y."/>
            <person name="Liu J."/>
            <person name="Yu Q."/>
            <person name="Li R."/>
            <person name="Liao H."/>
            <person name="Li X."/>
            <person name="Kong Y."/>
            <person name="Jiang Z."/>
            <person name="Chourrout D."/>
            <person name="Li R."/>
            <person name="Bao Z."/>
        </authorList>
    </citation>
    <scope>NUCLEOTIDE SEQUENCE [LARGE SCALE GENOMIC DNA]</scope>
    <source>
        <strain evidence="9 10">PY_sf001</strain>
    </source>
</reference>
<dbReference type="EMBL" id="NEDP02005425">
    <property type="protein sequence ID" value="OWF41046.1"/>
    <property type="molecule type" value="Genomic_DNA"/>
</dbReference>
<keyword evidence="6" id="KW-0489">Methyltransferase</keyword>
<dbReference type="PROSITE" id="PS51585">
    <property type="entry name" value="SAM_MT_TPMT"/>
    <property type="match status" value="1"/>
</dbReference>
<dbReference type="InterPro" id="IPR008854">
    <property type="entry name" value="TPMT"/>
</dbReference>
<evidence type="ECO:0000313" key="9">
    <source>
        <dbReference type="EMBL" id="OWF41046.1"/>
    </source>
</evidence>